<accession>A0AAV4LY89</accession>
<proteinExistence type="predicted"/>
<dbReference type="Proteomes" id="UP001497744">
    <property type="component" value="Unassembled WGS sequence"/>
</dbReference>
<protein>
    <submittedName>
        <fullName evidence="1">YggS family pyridoxal phosphate-dependent enzyme</fullName>
    </submittedName>
</protein>
<name>A0AAV4LY89_BABCB</name>
<gene>
    <name evidence="1" type="ORF">BcabD6B2_46110</name>
</gene>
<reference evidence="1 2" key="1">
    <citation type="submission" date="2021-06" db="EMBL/GenBank/DDBJ databases">
        <title>Genome sequence of Babesia caballi.</title>
        <authorList>
            <person name="Yamagishi J."/>
            <person name="Kidaka T."/>
            <person name="Ochi A."/>
        </authorList>
    </citation>
    <scope>NUCLEOTIDE SEQUENCE [LARGE SCALE GENOMIC DNA]</scope>
    <source>
        <strain evidence="1">USDA-D6B2</strain>
    </source>
</reference>
<organism evidence="1 2">
    <name type="scientific">Babesia caballi</name>
    <dbReference type="NCBI Taxonomy" id="5871"/>
    <lineage>
        <taxon>Eukaryota</taxon>
        <taxon>Sar</taxon>
        <taxon>Alveolata</taxon>
        <taxon>Apicomplexa</taxon>
        <taxon>Aconoidasida</taxon>
        <taxon>Piroplasmida</taxon>
        <taxon>Babesiidae</taxon>
        <taxon>Babesia</taxon>
    </lineage>
</organism>
<dbReference type="GeneID" id="94196657"/>
<evidence type="ECO:0000313" key="2">
    <source>
        <dbReference type="Proteomes" id="UP001497744"/>
    </source>
</evidence>
<keyword evidence="2" id="KW-1185">Reference proteome</keyword>
<dbReference type="EMBL" id="BPLF01000004">
    <property type="protein sequence ID" value="GIX65176.1"/>
    <property type="molecule type" value="Genomic_DNA"/>
</dbReference>
<evidence type="ECO:0000313" key="1">
    <source>
        <dbReference type="EMBL" id="GIX65176.1"/>
    </source>
</evidence>
<comment type="caution">
    <text evidence="1">The sequence shown here is derived from an EMBL/GenBank/DDBJ whole genome shotgun (WGS) entry which is preliminary data.</text>
</comment>
<dbReference type="AlphaFoldDB" id="A0AAV4LY89"/>
<sequence length="335" mass="36664">MKPEKVPVQATHADHERVRQTALDVILAERGGYRVRFKLPGEPLGVEGVVFHGQLVIRLLVLKKHQIRRIYDVLGQLDPARRERGSYRSGQKDENKVVFAPGLRNLGLVLTVKSLYFLLEGRPLVPVLEGGLRVKIKGAVEHPAVLPGRRGDRLHAFGARQGDLHYFLGGDGQEHAEETRDVGRGFIGFTLHSRDLGRVAVRYGHRINGLRQVLGDVSLRLGPPEGGDALSPGACNQGAPALGETRRTHVSGSRRLGGGTAERIVPLEAADLDAFDALELRPGVLGIRETKEALKTLVETNVLDQLYDVGLLSQRVPAAGRDVHAEVVQRQPVQH</sequence>
<dbReference type="RefSeq" id="XP_067717245.1">
    <property type="nucleotide sequence ID" value="XM_067861144.1"/>
</dbReference>